<proteinExistence type="predicted"/>
<dbReference type="Proteomes" id="UP000814128">
    <property type="component" value="Unassembled WGS sequence"/>
</dbReference>
<dbReference type="EMBL" id="MU273471">
    <property type="protein sequence ID" value="KAI0036426.1"/>
    <property type="molecule type" value="Genomic_DNA"/>
</dbReference>
<comment type="caution">
    <text evidence="1">The sequence shown here is derived from an EMBL/GenBank/DDBJ whole genome shotgun (WGS) entry which is preliminary data.</text>
</comment>
<reference evidence="1" key="2">
    <citation type="journal article" date="2022" name="New Phytol.">
        <title>Evolutionary transition to the ectomycorrhizal habit in the genomes of a hyperdiverse lineage of mushroom-forming fungi.</title>
        <authorList>
            <person name="Looney B."/>
            <person name="Miyauchi S."/>
            <person name="Morin E."/>
            <person name="Drula E."/>
            <person name="Courty P.E."/>
            <person name="Kohler A."/>
            <person name="Kuo A."/>
            <person name="LaButti K."/>
            <person name="Pangilinan J."/>
            <person name="Lipzen A."/>
            <person name="Riley R."/>
            <person name="Andreopoulos W."/>
            <person name="He G."/>
            <person name="Johnson J."/>
            <person name="Nolan M."/>
            <person name="Tritt A."/>
            <person name="Barry K.W."/>
            <person name="Grigoriev I.V."/>
            <person name="Nagy L.G."/>
            <person name="Hibbett D."/>
            <person name="Henrissat B."/>
            <person name="Matheny P.B."/>
            <person name="Labbe J."/>
            <person name="Martin F.M."/>
        </authorList>
    </citation>
    <scope>NUCLEOTIDE SEQUENCE</scope>
    <source>
        <strain evidence="1">EC-137</strain>
    </source>
</reference>
<organism evidence="1 2">
    <name type="scientific">Vararia minispora EC-137</name>
    <dbReference type="NCBI Taxonomy" id="1314806"/>
    <lineage>
        <taxon>Eukaryota</taxon>
        <taxon>Fungi</taxon>
        <taxon>Dikarya</taxon>
        <taxon>Basidiomycota</taxon>
        <taxon>Agaricomycotina</taxon>
        <taxon>Agaricomycetes</taxon>
        <taxon>Russulales</taxon>
        <taxon>Lachnocladiaceae</taxon>
        <taxon>Vararia</taxon>
    </lineage>
</organism>
<accession>A0ACB8QYJ7</accession>
<sequence>MVRRRPSRAKGKFGPRPVDHKDARIKKWNKASDVPLDEEDQFHASRDRILLDGEGGDDDEDEGDEVFALKGMLSDDSNDEGNEDGGMDTEDEDEEEYVELTRQTEAKSNGKGKGKAQTGLGSDEEGAQEESEEETWGKNKSAYYAADEVDSDDEEANELEEQEARRLQARARDVMEEDDFGLGDAGAVDTEETVVDFVESVQVAVQPLQQDKKSLIRHLEKTSPETLALANDWEDTALKVVKAQNRIQRLESDAPGSLGLGMMHLHYQALLTYATNLAFYLHLRAGEHYAPRPDALRMHPIFGRLVQLKEAVSTLEDLDFDASDTDVDSNDDSALLDEDDDDDVPAPARTRKLGRRATRMDLEELAALLREAEDAMTDTVPVTPPTKRAKDGEPAKKKRKTRADAAPTPVFDLVEPEFVPAKRALSTAADPADVFGDAATLATADAVDKRARKHTLRFHTARIEGATARRQGARAALGGDDDVPYRERRREREARKLREAVARGTAGQGGDDLDAEEPGPVKKEKGKERAEEGSDDEGADGYYSLIQRQKKERKEQKKVEHDAAVAAARIERETDDSADGPRALTRAILANRGLTPHRSKSVRNPRVKKRERYEKAKKRLASQRAVFKEGPRDVTRYEGEKSGISKVVKSVRF</sequence>
<evidence type="ECO:0000313" key="1">
    <source>
        <dbReference type="EMBL" id="KAI0036426.1"/>
    </source>
</evidence>
<name>A0ACB8QYJ7_9AGAM</name>
<protein>
    <submittedName>
        <fullName evidence="1">Sas10 C-terminal domain-containing protein</fullName>
    </submittedName>
</protein>
<gene>
    <name evidence="1" type="ORF">K488DRAFT_82046</name>
</gene>
<evidence type="ECO:0000313" key="2">
    <source>
        <dbReference type="Proteomes" id="UP000814128"/>
    </source>
</evidence>
<keyword evidence="2" id="KW-1185">Reference proteome</keyword>
<reference evidence="1" key="1">
    <citation type="submission" date="2021-02" db="EMBL/GenBank/DDBJ databases">
        <authorList>
            <consortium name="DOE Joint Genome Institute"/>
            <person name="Ahrendt S."/>
            <person name="Looney B.P."/>
            <person name="Miyauchi S."/>
            <person name="Morin E."/>
            <person name="Drula E."/>
            <person name="Courty P.E."/>
            <person name="Chicoki N."/>
            <person name="Fauchery L."/>
            <person name="Kohler A."/>
            <person name="Kuo A."/>
            <person name="Labutti K."/>
            <person name="Pangilinan J."/>
            <person name="Lipzen A."/>
            <person name="Riley R."/>
            <person name="Andreopoulos W."/>
            <person name="He G."/>
            <person name="Johnson J."/>
            <person name="Barry K.W."/>
            <person name="Grigoriev I.V."/>
            <person name="Nagy L."/>
            <person name="Hibbett D."/>
            <person name="Henrissat B."/>
            <person name="Matheny P.B."/>
            <person name="Labbe J."/>
            <person name="Martin F."/>
        </authorList>
    </citation>
    <scope>NUCLEOTIDE SEQUENCE</scope>
    <source>
        <strain evidence="1">EC-137</strain>
    </source>
</reference>